<dbReference type="Proteomes" id="UP001479436">
    <property type="component" value="Unassembled WGS sequence"/>
</dbReference>
<comment type="caution">
    <text evidence="1">The sequence shown here is derived from an EMBL/GenBank/DDBJ whole genome shotgun (WGS) entry which is preliminary data.</text>
</comment>
<accession>A0ABR2W053</accession>
<evidence type="ECO:0000313" key="2">
    <source>
        <dbReference type="Proteomes" id="UP001479436"/>
    </source>
</evidence>
<protein>
    <submittedName>
        <fullName evidence="1">Uncharacterized protein</fullName>
    </submittedName>
</protein>
<reference evidence="1 2" key="1">
    <citation type="submission" date="2023-04" db="EMBL/GenBank/DDBJ databases">
        <title>Genome of Basidiobolus ranarum AG-B5.</title>
        <authorList>
            <person name="Stajich J.E."/>
            <person name="Carter-House D."/>
            <person name="Gryganskyi A."/>
        </authorList>
    </citation>
    <scope>NUCLEOTIDE SEQUENCE [LARGE SCALE GENOMIC DNA]</scope>
    <source>
        <strain evidence="1 2">AG-B5</strain>
    </source>
</reference>
<dbReference type="EMBL" id="JASJQH010007270">
    <property type="protein sequence ID" value="KAK9711595.1"/>
    <property type="molecule type" value="Genomic_DNA"/>
</dbReference>
<evidence type="ECO:0000313" key="1">
    <source>
        <dbReference type="EMBL" id="KAK9711595.1"/>
    </source>
</evidence>
<organism evidence="1 2">
    <name type="scientific">Basidiobolus ranarum</name>
    <dbReference type="NCBI Taxonomy" id="34480"/>
    <lineage>
        <taxon>Eukaryota</taxon>
        <taxon>Fungi</taxon>
        <taxon>Fungi incertae sedis</taxon>
        <taxon>Zoopagomycota</taxon>
        <taxon>Entomophthoromycotina</taxon>
        <taxon>Basidiobolomycetes</taxon>
        <taxon>Basidiobolales</taxon>
        <taxon>Basidiobolaceae</taxon>
        <taxon>Basidiobolus</taxon>
    </lineage>
</organism>
<sequence length="74" mass="8349">MLAEGKDRRVEGNAEYKIVQAEGYAQGASEKLKGNTRNTVGCAIENKQMEVERNAGRVKQEARMEAYFINDHVF</sequence>
<gene>
    <name evidence="1" type="ORF">K7432_007719</name>
</gene>
<proteinExistence type="predicted"/>
<name>A0ABR2W053_9FUNG</name>
<keyword evidence="2" id="KW-1185">Reference proteome</keyword>